<keyword evidence="5" id="KW-1185">Reference proteome</keyword>
<dbReference type="InterPro" id="IPR009073">
    <property type="entry name" value="HscB_oligo_C"/>
</dbReference>
<sequence length="173" mass="20421">LPETQNLFEYMGLPVSFNIEDSLLKKRFRELQFKLHPDRFARASEHEKELSDEHSRRLNESYKTLSEPLHRAKYLLKILGDTDIADKEKDLDESSLMEMMDWHERIAEMTTKRELTAENEKLQEEIDGLLAQLGRLFEDKNLDGVRETITRLSYLYSVRKLIDQRKEAMFAAG</sequence>
<dbReference type="PROSITE" id="PS50076">
    <property type="entry name" value="DNAJ_2"/>
    <property type="match status" value="1"/>
</dbReference>
<dbReference type="GO" id="GO:0005739">
    <property type="term" value="C:mitochondrion"/>
    <property type="evidence" value="ECO:0007669"/>
    <property type="project" value="TreeGrafter"/>
</dbReference>
<dbReference type="Proteomes" id="UP000050761">
    <property type="component" value="Unassembled WGS sequence"/>
</dbReference>
<protein>
    <submittedName>
        <fullName evidence="6">J domain-containing protein</fullName>
    </submittedName>
</protein>
<dbReference type="GO" id="GO:0051087">
    <property type="term" value="F:protein-folding chaperone binding"/>
    <property type="evidence" value="ECO:0007669"/>
    <property type="project" value="InterPro"/>
</dbReference>
<feature type="domain" description="J" evidence="4">
    <location>
        <begin position="6"/>
        <end position="78"/>
    </location>
</feature>
<dbReference type="InterPro" id="IPR036869">
    <property type="entry name" value="J_dom_sf"/>
</dbReference>
<dbReference type="SUPFAM" id="SSF46565">
    <property type="entry name" value="Chaperone J-domain"/>
    <property type="match status" value="1"/>
</dbReference>
<evidence type="ECO:0000259" key="4">
    <source>
        <dbReference type="PROSITE" id="PS50076"/>
    </source>
</evidence>
<dbReference type="Gene3D" id="1.20.1280.20">
    <property type="entry name" value="HscB, C-terminal domain"/>
    <property type="match status" value="1"/>
</dbReference>
<dbReference type="HAMAP" id="MF_00682">
    <property type="entry name" value="HscB"/>
    <property type="match status" value="1"/>
</dbReference>
<keyword evidence="2" id="KW-0143">Chaperone</keyword>
<dbReference type="PANTHER" id="PTHR14021">
    <property type="entry name" value="IRON-SULFUR CLUSTER CO-CHAPERONE PROTEIN HSCB"/>
    <property type="match status" value="1"/>
</dbReference>
<dbReference type="GO" id="GO:0051259">
    <property type="term" value="P:protein complex oligomerization"/>
    <property type="evidence" value="ECO:0007669"/>
    <property type="project" value="InterPro"/>
</dbReference>
<dbReference type="CDD" id="cd06257">
    <property type="entry name" value="DnaJ"/>
    <property type="match status" value="1"/>
</dbReference>
<evidence type="ECO:0000256" key="2">
    <source>
        <dbReference type="ARBA" id="ARBA00023186"/>
    </source>
</evidence>
<proteinExistence type="inferred from homology"/>
<dbReference type="PANTHER" id="PTHR14021:SF15">
    <property type="entry name" value="IRON-SULFUR CLUSTER CO-CHAPERONE PROTEIN HSCB"/>
    <property type="match status" value="1"/>
</dbReference>
<dbReference type="GO" id="GO:0044571">
    <property type="term" value="P:[2Fe-2S] cluster assembly"/>
    <property type="evidence" value="ECO:0007669"/>
    <property type="project" value="InterPro"/>
</dbReference>
<dbReference type="SUPFAM" id="SSF47144">
    <property type="entry name" value="HSC20 (HSCB), C-terminal oligomerisation domain"/>
    <property type="match status" value="1"/>
</dbReference>
<dbReference type="Pfam" id="PF00226">
    <property type="entry name" value="DnaJ"/>
    <property type="match status" value="1"/>
</dbReference>
<dbReference type="InterPro" id="IPR001623">
    <property type="entry name" value="DnaJ_domain"/>
</dbReference>
<feature type="coiled-coil region" evidence="3">
    <location>
        <begin position="105"/>
        <end position="139"/>
    </location>
</feature>
<dbReference type="WBParaSite" id="HPBE_0002548801-mRNA-1">
    <property type="protein sequence ID" value="HPBE_0002548801-mRNA-1"/>
    <property type="gene ID" value="HPBE_0002548801"/>
</dbReference>
<accession>A0A183GS18</accession>
<evidence type="ECO:0000313" key="6">
    <source>
        <dbReference type="WBParaSite" id="HPBE_0002548801-mRNA-1"/>
    </source>
</evidence>
<organism evidence="5 6">
    <name type="scientific">Heligmosomoides polygyrus</name>
    <name type="common">Parasitic roundworm</name>
    <dbReference type="NCBI Taxonomy" id="6339"/>
    <lineage>
        <taxon>Eukaryota</taxon>
        <taxon>Metazoa</taxon>
        <taxon>Ecdysozoa</taxon>
        <taxon>Nematoda</taxon>
        <taxon>Chromadorea</taxon>
        <taxon>Rhabditida</taxon>
        <taxon>Rhabditina</taxon>
        <taxon>Rhabditomorpha</taxon>
        <taxon>Strongyloidea</taxon>
        <taxon>Heligmosomidae</taxon>
        <taxon>Heligmosomoides</taxon>
    </lineage>
</organism>
<dbReference type="Gene3D" id="1.10.287.110">
    <property type="entry name" value="DnaJ domain"/>
    <property type="match status" value="1"/>
</dbReference>
<evidence type="ECO:0000256" key="1">
    <source>
        <dbReference type="ARBA" id="ARBA00010476"/>
    </source>
</evidence>
<dbReference type="AlphaFoldDB" id="A0A183GS18"/>
<dbReference type="InterPro" id="IPR004640">
    <property type="entry name" value="HscB"/>
</dbReference>
<name>A0A183GS18_HELPZ</name>
<keyword evidence="3" id="KW-0175">Coiled coil</keyword>
<dbReference type="SMART" id="SM00271">
    <property type="entry name" value="DnaJ"/>
    <property type="match status" value="1"/>
</dbReference>
<dbReference type="GO" id="GO:0001671">
    <property type="term" value="F:ATPase activator activity"/>
    <property type="evidence" value="ECO:0007669"/>
    <property type="project" value="InterPro"/>
</dbReference>
<dbReference type="Pfam" id="PF07743">
    <property type="entry name" value="HSCB_C"/>
    <property type="match status" value="1"/>
</dbReference>
<evidence type="ECO:0000313" key="5">
    <source>
        <dbReference type="Proteomes" id="UP000050761"/>
    </source>
</evidence>
<comment type="similarity">
    <text evidence="1">Belongs to the HscB family.</text>
</comment>
<dbReference type="InterPro" id="IPR036386">
    <property type="entry name" value="HscB_C_sf"/>
</dbReference>
<reference evidence="6" key="1">
    <citation type="submission" date="2019-09" db="UniProtKB">
        <authorList>
            <consortium name="WormBaseParasite"/>
        </authorList>
    </citation>
    <scope>IDENTIFICATION</scope>
</reference>
<evidence type="ECO:0000256" key="3">
    <source>
        <dbReference type="SAM" id="Coils"/>
    </source>
</evidence>
<dbReference type="NCBIfam" id="TIGR00714">
    <property type="entry name" value="hscB"/>
    <property type="match status" value="1"/>
</dbReference>